<evidence type="ECO:0000313" key="9">
    <source>
        <dbReference type="EMBL" id="MBB3919571.1"/>
    </source>
</evidence>
<dbReference type="PANTHER" id="PTHR10578">
    <property type="entry name" value="S -2-HYDROXY-ACID OXIDASE-RELATED"/>
    <property type="match status" value="1"/>
</dbReference>
<feature type="binding site" evidence="7">
    <location>
        <position position="272"/>
    </location>
    <ligand>
        <name>glyoxylate</name>
        <dbReference type="ChEBI" id="CHEBI:36655"/>
    </ligand>
</feature>
<feature type="binding site" evidence="7">
    <location>
        <begin position="323"/>
        <end position="324"/>
    </location>
    <ligand>
        <name>FMN</name>
        <dbReference type="ChEBI" id="CHEBI:58210"/>
    </ligand>
</feature>
<dbReference type="Proteomes" id="UP000545490">
    <property type="component" value="Unassembled WGS sequence"/>
</dbReference>
<dbReference type="GO" id="GO:0010181">
    <property type="term" value="F:FMN binding"/>
    <property type="evidence" value="ECO:0007669"/>
    <property type="project" value="InterPro"/>
</dbReference>
<dbReference type="EC" id="1.1.99.31" evidence="9"/>
<dbReference type="PROSITE" id="PS51349">
    <property type="entry name" value="FMN_HYDROXY_ACID_DH_2"/>
    <property type="match status" value="1"/>
</dbReference>
<feature type="binding site" evidence="7">
    <location>
        <position position="275"/>
    </location>
    <ligand>
        <name>glyoxylate</name>
        <dbReference type="ChEBI" id="CHEBI:36655"/>
    </ligand>
</feature>
<dbReference type="GO" id="GO:0005886">
    <property type="term" value="C:plasma membrane"/>
    <property type="evidence" value="ECO:0007669"/>
    <property type="project" value="TreeGrafter"/>
</dbReference>
<feature type="binding site" evidence="7">
    <location>
        <begin position="77"/>
        <end position="79"/>
    </location>
    <ligand>
        <name>FMN</name>
        <dbReference type="ChEBI" id="CHEBI:58210"/>
    </ligand>
</feature>
<comment type="caution">
    <text evidence="9">The sequence shown here is derived from an EMBL/GenBank/DDBJ whole genome shotgun (WGS) entry which is preliminary data.</text>
</comment>
<dbReference type="Gene3D" id="3.20.20.70">
    <property type="entry name" value="Aldolase class I"/>
    <property type="match status" value="1"/>
</dbReference>
<feature type="binding site" evidence="7">
    <location>
        <position position="129"/>
    </location>
    <ligand>
        <name>glyoxylate</name>
        <dbReference type="ChEBI" id="CHEBI:36655"/>
    </ligand>
</feature>
<reference evidence="10 11" key="1">
    <citation type="submission" date="2018-11" db="EMBL/GenBank/DDBJ databases">
        <authorList>
            <person name="Huo Y."/>
        </authorList>
    </citation>
    <scope>NUCLEOTIDE SEQUENCE [LARGE SCALE GENOMIC DNA]</scope>
    <source>
        <strain evidence="10 11">CCBAU 33202</strain>
    </source>
</reference>
<feature type="binding site" evidence="7">
    <location>
        <position position="248"/>
    </location>
    <ligand>
        <name>FMN</name>
        <dbReference type="ChEBI" id="CHEBI:58210"/>
    </ligand>
</feature>
<evidence type="ECO:0000313" key="10">
    <source>
        <dbReference type="EMBL" id="RUM06238.1"/>
    </source>
</evidence>
<feature type="active site" description="Proton acceptor" evidence="6">
    <location>
        <position position="272"/>
    </location>
</feature>
<dbReference type="Pfam" id="PF01070">
    <property type="entry name" value="FMN_dh"/>
    <property type="match status" value="1"/>
</dbReference>
<dbReference type="PROSITE" id="PS00557">
    <property type="entry name" value="FMN_HYDROXY_ACID_DH_1"/>
    <property type="match status" value="1"/>
</dbReference>
<dbReference type="InterPro" id="IPR000262">
    <property type="entry name" value="FMN-dep_DH"/>
</dbReference>
<feature type="binding site" evidence="7">
    <location>
        <position position="270"/>
    </location>
    <ligand>
        <name>FMN</name>
        <dbReference type="ChEBI" id="CHEBI:58210"/>
    </ligand>
</feature>
<dbReference type="GO" id="GO:0009060">
    <property type="term" value="P:aerobic respiration"/>
    <property type="evidence" value="ECO:0007669"/>
    <property type="project" value="TreeGrafter"/>
</dbReference>
<evidence type="ECO:0000259" key="8">
    <source>
        <dbReference type="PROSITE" id="PS51349"/>
    </source>
</evidence>
<reference evidence="9 12" key="2">
    <citation type="submission" date="2020-08" db="EMBL/GenBank/DDBJ databases">
        <title>Genomic Encyclopedia of Type Strains, Phase IV (KMG-IV): sequencing the most valuable type-strain genomes for metagenomic binning, comparative biology and taxonomic classification.</title>
        <authorList>
            <person name="Goeker M."/>
        </authorList>
    </citation>
    <scope>NUCLEOTIDE SEQUENCE [LARGE SCALE GENOMIC DNA]</scope>
    <source>
        <strain evidence="9 12">DSM 19331</strain>
    </source>
</reference>
<organism evidence="9 12">
    <name type="scientific">Rhizobium fabae</name>
    <dbReference type="NCBI Taxonomy" id="573179"/>
    <lineage>
        <taxon>Bacteria</taxon>
        <taxon>Pseudomonadati</taxon>
        <taxon>Pseudomonadota</taxon>
        <taxon>Alphaproteobacteria</taxon>
        <taxon>Hyphomicrobiales</taxon>
        <taxon>Rhizobiaceae</taxon>
        <taxon>Rhizobium/Agrobacterium group</taxon>
        <taxon>Rhizobium</taxon>
    </lineage>
</organism>
<feature type="binding site" evidence="7">
    <location>
        <position position="154"/>
    </location>
    <ligand>
        <name>FMN</name>
        <dbReference type="ChEBI" id="CHEBI:58210"/>
    </ligand>
</feature>
<keyword evidence="3 7" id="KW-0288">FMN</keyword>
<dbReference type="InterPro" id="IPR013785">
    <property type="entry name" value="Aldolase_TIM"/>
</dbReference>
<dbReference type="Proteomes" id="UP000272004">
    <property type="component" value="Unassembled WGS sequence"/>
</dbReference>
<comment type="cofactor">
    <cofactor evidence="1">
        <name>FMN</name>
        <dbReference type="ChEBI" id="CHEBI:58210"/>
    </cofactor>
</comment>
<feature type="binding site" evidence="7">
    <location>
        <position position="106"/>
    </location>
    <ligand>
        <name>FMN</name>
        <dbReference type="ChEBI" id="CHEBI:58210"/>
    </ligand>
</feature>
<evidence type="ECO:0000256" key="3">
    <source>
        <dbReference type="ARBA" id="ARBA00022643"/>
    </source>
</evidence>
<feature type="domain" description="FMN hydroxy acid dehydrogenase" evidence="8">
    <location>
        <begin position="1"/>
        <end position="374"/>
    </location>
</feature>
<dbReference type="InterPro" id="IPR012133">
    <property type="entry name" value="Alpha-hydoxy_acid_DH_FMN"/>
</dbReference>
<keyword evidence="2 7" id="KW-0285">Flavoprotein</keyword>
<evidence type="ECO:0000256" key="5">
    <source>
        <dbReference type="ARBA" id="ARBA00024042"/>
    </source>
</evidence>
<protein>
    <submittedName>
        <fullName evidence="9 10">Mandelate dehydrogenase</fullName>
        <ecNumber evidence="9">1.1.99.31</ecNumber>
    </submittedName>
</protein>
<dbReference type="InterPro" id="IPR008259">
    <property type="entry name" value="FMN_hydac_DH_AS"/>
</dbReference>
<dbReference type="EMBL" id="RJJU01000027">
    <property type="protein sequence ID" value="RUM06238.1"/>
    <property type="molecule type" value="Genomic_DNA"/>
</dbReference>
<keyword evidence="11" id="KW-1185">Reference proteome</keyword>
<proteinExistence type="inferred from homology"/>
<feature type="binding site" evidence="7">
    <location>
        <position position="24"/>
    </location>
    <ligand>
        <name>glyoxylate</name>
        <dbReference type="ChEBI" id="CHEBI:36655"/>
    </ligand>
</feature>
<gene>
    <name evidence="10" type="ORF">EFB14_31945</name>
    <name evidence="9" type="ORF">GGQ65_006917</name>
</gene>
<evidence type="ECO:0000313" key="12">
    <source>
        <dbReference type="Proteomes" id="UP000545490"/>
    </source>
</evidence>
<evidence type="ECO:0000256" key="4">
    <source>
        <dbReference type="ARBA" id="ARBA00023002"/>
    </source>
</evidence>
<dbReference type="RefSeq" id="WP_126830758.1">
    <property type="nucleotide sequence ID" value="NZ_JACIDG010000030.1"/>
</dbReference>
<evidence type="ECO:0000256" key="1">
    <source>
        <dbReference type="ARBA" id="ARBA00001917"/>
    </source>
</evidence>
<dbReference type="PANTHER" id="PTHR10578:SF107">
    <property type="entry name" value="2-HYDROXYACID OXIDASE 1"/>
    <property type="match status" value="1"/>
</dbReference>
<evidence type="ECO:0000256" key="2">
    <source>
        <dbReference type="ARBA" id="ARBA00022630"/>
    </source>
</evidence>
<dbReference type="AlphaFoldDB" id="A0A7W6BDC1"/>
<evidence type="ECO:0000313" key="11">
    <source>
        <dbReference type="Proteomes" id="UP000272004"/>
    </source>
</evidence>
<evidence type="ECO:0000256" key="7">
    <source>
        <dbReference type="PIRSR" id="PIRSR000138-2"/>
    </source>
</evidence>
<dbReference type="SUPFAM" id="SSF51395">
    <property type="entry name" value="FMN-linked oxidoreductases"/>
    <property type="match status" value="1"/>
</dbReference>
<evidence type="ECO:0000256" key="6">
    <source>
        <dbReference type="PIRSR" id="PIRSR000138-1"/>
    </source>
</evidence>
<feature type="binding site" evidence="7">
    <location>
        <position position="127"/>
    </location>
    <ligand>
        <name>FMN</name>
        <dbReference type="ChEBI" id="CHEBI:58210"/>
    </ligand>
</feature>
<sequence>MTLLNVEEYRQAARRRLPRFVFDYLDGGSEDEVALKENRRAFEAIKMTPRLLNDVSVRDQSIDWFGQRLPMPIVIAPTGLNGLYRRDGDILLARAAARLCIPFALSTASNNSIEEVAKASNGDLWFQLYVMNRDFADQLVDRALAADFSHLVLTVDVAVGGKRERDERNNFVMPFRFRSKTIADVLCHPRWLWDVGRHGAPSMANLATDTFTDPNRQAALLSRKMDASFDWDDLKRLRDRWPRRLLVKGLLHPDDAERAVALGVDAVVVSNHGGRQLDIAPAPIDVLPRFSSLNAPIIVDSGIRRGSDIVKAISLGASAVMIGRAALFGLAVGGEQGVVEVMEVLKSEIDRTQALLGARELVRSTSGAFLPNVVGSPQLSSL</sequence>
<dbReference type="GO" id="GO:0004459">
    <property type="term" value="F:L-lactate dehydrogenase (NAD+) activity"/>
    <property type="evidence" value="ECO:0007669"/>
    <property type="project" value="TreeGrafter"/>
</dbReference>
<feature type="binding site" evidence="7">
    <location>
        <position position="163"/>
    </location>
    <ligand>
        <name>glyoxylate</name>
        <dbReference type="ChEBI" id="CHEBI:36655"/>
    </ligand>
</feature>
<feature type="binding site" evidence="7">
    <location>
        <begin position="300"/>
        <end position="304"/>
    </location>
    <ligand>
        <name>FMN</name>
        <dbReference type="ChEBI" id="CHEBI:58210"/>
    </ligand>
</feature>
<dbReference type="GO" id="GO:0033720">
    <property type="term" value="F:(S)-mandelate dehydrogenase activity"/>
    <property type="evidence" value="ECO:0007669"/>
    <property type="project" value="UniProtKB-EC"/>
</dbReference>
<dbReference type="FunFam" id="3.20.20.70:FF:000029">
    <property type="entry name" value="L-lactate dehydrogenase"/>
    <property type="match status" value="1"/>
</dbReference>
<name>A0A7W6BDC1_9HYPH</name>
<dbReference type="EMBL" id="JACIDG010000030">
    <property type="protein sequence ID" value="MBB3919571.1"/>
    <property type="molecule type" value="Genomic_DNA"/>
</dbReference>
<keyword evidence="4 9" id="KW-0560">Oxidoreductase</keyword>
<comment type="similarity">
    <text evidence="5">Belongs to the FMN-dependent alpha-hydroxy acid dehydrogenase family.</text>
</comment>
<accession>A0A7W6BDC1</accession>
<dbReference type="InterPro" id="IPR037396">
    <property type="entry name" value="FMN_HAD"/>
</dbReference>
<dbReference type="PIRSF" id="PIRSF000138">
    <property type="entry name" value="Al-hdrx_acd_dh"/>
    <property type="match status" value="1"/>
</dbReference>